<reference evidence="1" key="1">
    <citation type="submission" date="2022-03" db="EMBL/GenBank/DDBJ databases">
        <title>Draft Genome Sequence of Firmicute Strain S0AB, a Heterotrophic Iron/Sulfur-Oxidizing Extreme Acidophile.</title>
        <authorList>
            <person name="Vergara E."/>
            <person name="Pakostova E."/>
            <person name="Johnson D.B."/>
            <person name="Holmes D.S."/>
        </authorList>
    </citation>
    <scope>NUCLEOTIDE SEQUENCE</scope>
    <source>
        <strain evidence="1">S0AB</strain>
    </source>
</reference>
<protein>
    <submittedName>
        <fullName evidence="1">Uncharacterized protein</fullName>
    </submittedName>
</protein>
<evidence type="ECO:0000313" key="2">
    <source>
        <dbReference type="Proteomes" id="UP001139263"/>
    </source>
</evidence>
<proteinExistence type="predicted"/>
<dbReference type="RefSeq" id="WP_241711455.1">
    <property type="nucleotide sequence ID" value="NZ_JALBUF010000001.1"/>
</dbReference>
<dbReference type="AlphaFoldDB" id="A0A9X1V973"/>
<dbReference type="EMBL" id="JALBUF010000001">
    <property type="protein sequence ID" value="MCI0181822.1"/>
    <property type="molecule type" value="Genomic_DNA"/>
</dbReference>
<organism evidence="1 2">
    <name type="scientific">Sulfoacidibacillus ferrooxidans</name>
    <dbReference type="NCBI Taxonomy" id="2005001"/>
    <lineage>
        <taxon>Bacteria</taxon>
        <taxon>Bacillati</taxon>
        <taxon>Bacillota</taxon>
        <taxon>Bacilli</taxon>
        <taxon>Bacillales</taxon>
        <taxon>Alicyclobacillaceae</taxon>
        <taxon>Sulfoacidibacillus</taxon>
    </lineage>
</organism>
<comment type="caution">
    <text evidence="1">The sequence shown here is derived from an EMBL/GenBank/DDBJ whole genome shotgun (WGS) entry which is preliminary data.</text>
</comment>
<gene>
    <name evidence="1" type="ORF">MM817_00067</name>
</gene>
<sequence>MKKLSKLRWVPMIVKAYIDARTQTLLENEKRIQTEPVTMPHLTESITNSNHHPTTPLLAPLPATRKKRARSTTQHSQVLSTVTPKSKGSYDLLYKELLEAKRKIHHLESLHREIGHVQSDLDHRLLEIAGHLRKHTTKHHSTKRHR</sequence>
<keyword evidence="2" id="KW-1185">Reference proteome</keyword>
<accession>A0A9X1V973</accession>
<evidence type="ECO:0000313" key="1">
    <source>
        <dbReference type="EMBL" id="MCI0181822.1"/>
    </source>
</evidence>
<name>A0A9X1V973_9BACL</name>
<dbReference type="Proteomes" id="UP001139263">
    <property type="component" value="Unassembled WGS sequence"/>
</dbReference>